<comment type="caution">
    <text evidence="1">The sequence shown here is derived from an EMBL/GenBank/DDBJ whole genome shotgun (WGS) entry which is preliminary data.</text>
</comment>
<dbReference type="Gene3D" id="3.40.50.300">
    <property type="entry name" value="P-loop containing nucleotide triphosphate hydrolases"/>
    <property type="match status" value="2"/>
</dbReference>
<proteinExistence type="predicted"/>
<dbReference type="RefSeq" id="WP_118138950.1">
    <property type="nucleotide sequence ID" value="NZ_CP118046.1"/>
</dbReference>
<dbReference type="PIRSF" id="PIRSF015040">
    <property type="entry name" value="ATPase_SAG2001_prd"/>
    <property type="match status" value="1"/>
</dbReference>
<name>A0A412PKX3_STRAP</name>
<dbReference type="Pfam" id="PF12846">
    <property type="entry name" value="AAA_10"/>
    <property type="match status" value="1"/>
</dbReference>
<dbReference type="Proteomes" id="UP000284046">
    <property type="component" value="Unassembled WGS sequence"/>
</dbReference>
<reference evidence="1 2" key="1">
    <citation type="submission" date="2018-08" db="EMBL/GenBank/DDBJ databases">
        <title>A genome reference for cultivated species of the human gut microbiota.</title>
        <authorList>
            <person name="Zou Y."/>
            <person name="Xue W."/>
            <person name="Luo G."/>
        </authorList>
    </citation>
    <scope>NUCLEOTIDE SEQUENCE [LARGE SCALE GENOMIC DNA]</scope>
    <source>
        <strain evidence="1 2">AF18-38</strain>
    </source>
</reference>
<dbReference type="InterPro" id="IPR016628">
    <property type="entry name" value="ATPase_SAG2001_prd"/>
</dbReference>
<dbReference type="PANTHER" id="PTHR30121:SF6">
    <property type="entry name" value="SLR6007 PROTEIN"/>
    <property type="match status" value="1"/>
</dbReference>
<dbReference type="SUPFAM" id="SSF52540">
    <property type="entry name" value="P-loop containing nucleoside triphosphate hydrolases"/>
    <property type="match status" value="1"/>
</dbReference>
<accession>A0A412PKX3</accession>
<organism evidence="1 2">
    <name type="scientific">Streptococcus anginosus</name>
    <dbReference type="NCBI Taxonomy" id="1328"/>
    <lineage>
        <taxon>Bacteria</taxon>
        <taxon>Bacillati</taxon>
        <taxon>Bacillota</taxon>
        <taxon>Bacilli</taxon>
        <taxon>Lactobacillales</taxon>
        <taxon>Streptococcaceae</taxon>
        <taxon>Streptococcus</taxon>
        <taxon>Streptococcus anginosus group</taxon>
    </lineage>
</organism>
<dbReference type="AlphaFoldDB" id="A0A412PKX3"/>
<evidence type="ECO:0000313" key="1">
    <source>
        <dbReference type="EMBL" id="RGT59278.1"/>
    </source>
</evidence>
<dbReference type="EMBL" id="QRWZ01000019">
    <property type="protein sequence ID" value="RGT59278.1"/>
    <property type="molecule type" value="Genomic_DNA"/>
</dbReference>
<evidence type="ECO:0000313" key="2">
    <source>
        <dbReference type="Proteomes" id="UP000284046"/>
    </source>
</evidence>
<protein>
    <submittedName>
        <fullName evidence="1">Conjugal transfer protein</fullName>
    </submittedName>
</protein>
<sequence length="835" mass="96450">MALNNEVEDIVENLILKKDGSVFALYEIEPQVLNPVDEVKKEASKNLVVDWLEEIRGYVDFDVVMLPFPKDLLGKFRQLSYKFSKDTEEMAYSVLEKSYDYLMSTKELCDYHYFISIPLKSFSVSVDVREVIQSSIQAASTLLIENLGFQKNVLDDWEAKYIRQREALEKKLDLLEFRQLETQETIFVNRYAYLHSLNVDKEYEVKLVENYMGNLGDKSVDFKKMNVLELFNEEGSQYVAFLPVAYKAENASYLHTIERVRALGFPVEVWTKAKFAKTKGLPFNNIRTKGRFARERLKGAQTEAQQADSVGKKSVGQSKYLVEKMEEKIDEGIPMINYLQTMVVSDADYTVLKQKINILMDSMKDSKISLSRATPYQLYLFSKNRFGEILMPGDKNFIQPVEAGAFAEDLFFTSQMVGEEIGFYFGMIDNQRKSWHSRFEKAIAASDKPVFVNILEANEQADGRETNNPHISISGDTGIGKTFAASMLHFYSSLLNDQTLYIDPKMEKRYWYEKMLRELEETDCFPEIQDYIRSLHFITLDYTKEENAGVLDPLVFLDRTQAKGLIISMIDEFMPLDKEKKFKTELSKMIREFAERRAKGEKVGTLSVFKTLAQHENEEVRETAELLIEETKDSVLSLIFSDGINPAVDFTARNTILEIANLDLPNDEKVQLSYENKKSLAVMYALGHYCIKFGERDYASKTVEFMDEAWLFKITAYGRGLLNRIKRVGRSQNNFLVFISQEPDDSNREDGETSAFGTYFCFHNEAENAAEKVLRRLKVQVTEDSKEWFNNMTKAQCLYKDTYGRVERVTVDGLFFPEIAKLFETVRKPEEQEVA</sequence>
<dbReference type="InterPro" id="IPR027417">
    <property type="entry name" value="P-loop_NTPase"/>
</dbReference>
<gene>
    <name evidence="1" type="ORF">DWX18_09960</name>
</gene>
<dbReference type="PANTHER" id="PTHR30121">
    <property type="entry name" value="UNCHARACTERIZED PROTEIN YJGR-RELATED"/>
    <property type="match status" value="1"/>
</dbReference>
<dbReference type="InterPro" id="IPR051162">
    <property type="entry name" value="T4SS_component"/>
</dbReference>